<proteinExistence type="predicted"/>
<evidence type="ECO:0000313" key="1">
    <source>
        <dbReference type="EMBL" id="VFR54494.1"/>
    </source>
</evidence>
<evidence type="ECO:0000313" key="4">
    <source>
        <dbReference type="EMBL" id="VFS26545.1"/>
    </source>
</evidence>
<sequence length="210" mass="22909">MADPWKVIVDSRDALAKLDKADRLLANTTALYRSIAGVLESVVEGNFEAQGRPAWAPLAKSTIARRTKRNKGSSTLKILQDRGILASSVSSDYGADFAQISAGGAAADYAAVHQFGATITRPAHSTKVRLRTDARGRLLRQAGNKNLAVFAKDSHQRARESWHEVGEYTVKIPARPYMPFRGPPEAPVLQPEAETGVLELVEKMLQQAFE</sequence>
<dbReference type="EMBL" id="CAADIZ010000038">
    <property type="protein sequence ID" value="VFS26545.1"/>
    <property type="molecule type" value="Genomic_DNA"/>
</dbReference>
<protein>
    <submittedName>
        <fullName evidence="3">Putative bacteriophage protein</fullName>
    </submittedName>
</protein>
<organism evidence="3">
    <name type="scientific">plant metagenome</name>
    <dbReference type="NCBI Taxonomy" id="1297885"/>
    <lineage>
        <taxon>unclassified sequences</taxon>
        <taxon>metagenomes</taxon>
        <taxon>organismal metagenomes</taxon>
    </lineage>
</organism>
<evidence type="ECO:0000313" key="3">
    <source>
        <dbReference type="EMBL" id="VFR98631.1"/>
    </source>
</evidence>
<dbReference type="EMBL" id="CAADII010000029">
    <property type="protein sequence ID" value="VFR54494.1"/>
    <property type="molecule type" value="Genomic_DNA"/>
</dbReference>
<gene>
    <name evidence="1" type="ORF">BRI6_1075</name>
    <name evidence="2" type="ORF">BRI9_1129</name>
    <name evidence="3" type="ORF">IVO3_1126</name>
    <name evidence="4" type="ORF">RAN7_1065</name>
</gene>
<dbReference type="EMBL" id="CAADIK010000065">
    <property type="protein sequence ID" value="VFR86448.1"/>
    <property type="molecule type" value="Genomic_DNA"/>
</dbReference>
<dbReference type="NCBIfam" id="TIGR01635">
    <property type="entry name" value="tail_comp_S"/>
    <property type="match status" value="1"/>
</dbReference>
<dbReference type="Pfam" id="PF05069">
    <property type="entry name" value="Phage_tail_S"/>
    <property type="match status" value="1"/>
</dbReference>
<reference evidence="3" key="1">
    <citation type="submission" date="2019-03" db="EMBL/GenBank/DDBJ databases">
        <authorList>
            <person name="Danneels B."/>
        </authorList>
    </citation>
    <scope>NUCLEOTIDE SEQUENCE</scope>
</reference>
<name>A0A484VHS7_9ZZZZ</name>
<dbReference type="EMBL" id="CAADIP010000067">
    <property type="protein sequence ID" value="VFR98631.1"/>
    <property type="molecule type" value="Genomic_DNA"/>
</dbReference>
<dbReference type="AlphaFoldDB" id="A0A484VHS7"/>
<accession>A0A484VHS7</accession>
<evidence type="ECO:0000313" key="2">
    <source>
        <dbReference type="EMBL" id="VFR86448.1"/>
    </source>
</evidence>
<dbReference type="InterPro" id="IPR006522">
    <property type="entry name" value="Phage_virion_morphogenesis"/>
</dbReference>